<dbReference type="PANTHER" id="PTHR47515:SF2">
    <property type="entry name" value="INTEGRASE CORE DOMAIN PROTEIN"/>
    <property type="match status" value="1"/>
</dbReference>
<keyword evidence="3" id="KW-1185">Reference proteome</keyword>
<dbReference type="InterPro" id="IPR001584">
    <property type="entry name" value="Integrase_cat-core"/>
</dbReference>
<accession>A0ABV4HJS3</accession>
<reference evidence="2 3" key="1">
    <citation type="submission" date="2024-06" db="EMBL/GenBank/DDBJ databases">
        <title>Soil Sphingobacterium thalpophilum.</title>
        <authorList>
            <person name="Yang J."/>
            <person name="Li J."/>
        </authorList>
    </citation>
    <scope>NUCLEOTIDE SEQUENCE [LARGE SCALE GENOMIC DNA]</scope>
    <source>
        <strain evidence="2 3">22g91tb</strain>
    </source>
</reference>
<evidence type="ECO:0000313" key="2">
    <source>
        <dbReference type="EMBL" id="MEZ0454796.1"/>
    </source>
</evidence>
<dbReference type="InterPro" id="IPR048020">
    <property type="entry name" value="Transpos_IS3"/>
</dbReference>
<sequence length="257" mass="30356">TDYSFKRCHRKKALGPAEKRELVGYSREEFGTSLRQACMLFNISTSVYYYQAKRSDDSEVIEQLSILADLHRTWGFWMMYHRLRKLQFMWNHKRVYRIYTSMRLNLRNKRKKRLPARVKAPLLCPIGPNITWSLDFMHDTLSTGKSIRTLNIIDDFNREALSITVDTSLPAARVVKELEKLVEWRGKPECIRSDNGPEFLAEVLQQWCSQSGIEWCYIQPGKPTQNSLIERFNRTFSRMCWTVICLKTLLRSENTLM</sequence>
<proteinExistence type="predicted"/>
<feature type="non-terminal residue" evidence="2">
    <location>
        <position position="1"/>
    </location>
</feature>
<dbReference type="InterPro" id="IPR025948">
    <property type="entry name" value="HTH-like_dom"/>
</dbReference>
<dbReference type="EMBL" id="JBEOQB010000021">
    <property type="protein sequence ID" value="MEZ0454796.1"/>
    <property type="molecule type" value="Genomic_DNA"/>
</dbReference>
<dbReference type="Proteomes" id="UP001566204">
    <property type="component" value="Unassembled WGS sequence"/>
</dbReference>
<dbReference type="NCBIfam" id="NF033516">
    <property type="entry name" value="transpos_IS3"/>
    <property type="match status" value="1"/>
</dbReference>
<feature type="non-terminal residue" evidence="2">
    <location>
        <position position="257"/>
    </location>
</feature>
<dbReference type="Gene3D" id="3.30.420.10">
    <property type="entry name" value="Ribonuclease H-like superfamily/Ribonuclease H"/>
    <property type="match status" value="1"/>
</dbReference>
<gene>
    <name evidence="2" type="ORF">ABTW24_24650</name>
</gene>
<evidence type="ECO:0000259" key="1">
    <source>
        <dbReference type="PROSITE" id="PS50994"/>
    </source>
</evidence>
<dbReference type="InterPro" id="IPR012337">
    <property type="entry name" value="RNaseH-like_sf"/>
</dbReference>
<dbReference type="RefSeq" id="WP_370488611.1">
    <property type="nucleotide sequence ID" value="NZ_JBEOQB010000021.1"/>
</dbReference>
<dbReference type="Pfam" id="PF00665">
    <property type="entry name" value="rve"/>
    <property type="match status" value="1"/>
</dbReference>
<name>A0ABV4HJS3_9SPHI</name>
<protein>
    <submittedName>
        <fullName evidence="2">IS3 family transposase</fullName>
    </submittedName>
</protein>
<dbReference type="PROSITE" id="PS50994">
    <property type="entry name" value="INTEGRASE"/>
    <property type="match status" value="1"/>
</dbReference>
<evidence type="ECO:0000313" key="3">
    <source>
        <dbReference type="Proteomes" id="UP001566204"/>
    </source>
</evidence>
<dbReference type="Pfam" id="PF13276">
    <property type="entry name" value="HTH_21"/>
    <property type="match status" value="1"/>
</dbReference>
<dbReference type="InterPro" id="IPR036397">
    <property type="entry name" value="RNaseH_sf"/>
</dbReference>
<comment type="caution">
    <text evidence="2">The sequence shown here is derived from an EMBL/GenBank/DDBJ whole genome shotgun (WGS) entry which is preliminary data.</text>
</comment>
<organism evidence="2 3">
    <name type="scientific">Sphingobacterium thalpophilum</name>
    <dbReference type="NCBI Taxonomy" id="259"/>
    <lineage>
        <taxon>Bacteria</taxon>
        <taxon>Pseudomonadati</taxon>
        <taxon>Bacteroidota</taxon>
        <taxon>Sphingobacteriia</taxon>
        <taxon>Sphingobacteriales</taxon>
        <taxon>Sphingobacteriaceae</taxon>
        <taxon>Sphingobacterium</taxon>
    </lineage>
</organism>
<feature type="domain" description="Integrase catalytic" evidence="1">
    <location>
        <begin position="124"/>
        <end position="257"/>
    </location>
</feature>
<dbReference type="SUPFAM" id="SSF53098">
    <property type="entry name" value="Ribonuclease H-like"/>
    <property type="match status" value="1"/>
</dbReference>
<dbReference type="PANTHER" id="PTHR47515">
    <property type="entry name" value="LOW CALCIUM RESPONSE LOCUS PROTEIN T"/>
    <property type="match status" value="1"/>
</dbReference>